<sequence length="269" mass="30679">MTELQERFWEIDLLRGIAIVMMVAFHLAYDLKYFNAYDINLTSGSIFMVGRVSAILFIVLAGISLTLSHSRKWQMKGTGSTGEKVERYEKSEFARYAKRGLRIFFWGMLITGGSYIFLRDGVIVFGILHFIGIGIILAYPFLRFRTANLILALPVIATGLWMQNITFEINWFFWAGLRSSGFHSYDYFPLLPWFGILLIGIFLGNLLYPDYKRAQLLSSIPDISGYLPVKGLCYMGRRSLLIYLLHQPILVLLIYITGIADIGQLSPIS</sequence>
<gene>
    <name evidence="3" type="ORF">WOA13_04325</name>
</gene>
<feature type="transmembrane region" description="Helical" evidence="1">
    <location>
        <begin position="187"/>
        <end position="208"/>
    </location>
</feature>
<keyword evidence="3" id="KW-0012">Acyltransferase</keyword>
<feature type="transmembrane region" description="Helical" evidence="1">
    <location>
        <begin position="41"/>
        <end position="67"/>
    </location>
</feature>
<name>A0ABU9KVS4_9EURY</name>
<dbReference type="Proteomes" id="UP001396646">
    <property type="component" value="Unassembled WGS sequence"/>
</dbReference>
<protein>
    <submittedName>
        <fullName evidence="3">Heparan-alpha-glucosaminide N-acetyltransferase</fullName>
        <ecNumber evidence="3">2.3.1.78</ecNumber>
    </submittedName>
</protein>
<dbReference type="RefSeq" id="WP_342126739.1">
    <property type="nucleotide sequence ID" value="NZ_JBCAUS010000002.1"/>
</dbReference>
<feature type="transmembrane region" description="Helical" evidence="1">
    <location>
        <begin position="12"/>
        <end position="29"/>
    </location>
</feature>
<feature type="transmembrane region" description="Helical" evidence="1">
    <location>
        <begin position="100"/>
        <end position="117"/>
    </location>
</feature>
<comment type="caution">
    <text evidence="3">The sequence shown here is derived from an EMBL/GenBank/DDBJ whole genome shotgun (WGS) entry which is preliminary data.</text>
</comment>
<proteinExistence type="predicted"/>
<evidence type="ECO:0000256" key="1">
    <source>
        <dbReference type="SAM" id="Phobius"/>
    </source>
</evidence>
<accession>A0ABU9KVS4</accession>
<feature type="transmembrane region" description="Helical" evidence="1">
    <location>
        <begin position="240"/>
        <end position="260"/>
    </location>
</feature>
<evidence type="ECO:0000313" key="4">
    <source>
        <dbReference type="Proteomes" id="UP001396646"/>
    </source>
</evidence>
<feature type="transmembrane region" description="Helical" evidence="1">
    <location>
        <begin position="123"/>
        <end position="142"/>
    </location>
</feature>
<dbReference type="EMBL" id="JBCAUS010000002">
    <property type="protein sequence ID" value="MEL4305063.1"/>
    <property type="molecule type" value="Genomic_DNA"/>
</dbReference>
<dbReference type="InterPro" id="IPR012429">
    <property type="entry name" value="HGSNAT_cat"/>
</dbReference>
<evidence type="ECO:0000313" key="3">
    <source>
        <dbReference type="EMBL" id="MEL4305063.1"/>
    </source>
</evidence>
<feature type="transmembrane region" description="Helical" evidence="1">
    <location>
        <begin position="149"/>
        <end position="167"/>
    </location>
</feature>
<feature type="domain" description="Heparan-alpha-glucosaminide N-acetyltransferase catalytic" evidence="2">
    <location>
        <begin position="7"/>
        <end position="248"/>
    </location>
</feature>
<keyword evidence="1" id="KW-1133">Transmembrane helix</keyword>
<keyword evidence="4" id="KW-1185">Reference proteome</keyword>
<dbReference type="EC" id="2.3.1.78" evidence="3"/>
<keyword evidence="1" id="KW-0812">Transmembrane</keyword>
<dbReference type="Pfam" id="PF07786">
    <property type="entry name" value="HGSNAT_cat"/>
    <property type="match status" value="1"/>
</dbReference>
<organism evidence="3 4">
    <name type="scientific">Methanococcoides cohabitans</name>
    <dbReference type="NCBI Taxonomy" id="3136559"/>
    <lineage>
        <taxon>Archaea</taxon>
        <taxon>Methanobacteriati</taxon>
        <taxon>Methanobacteriota</taxon>
        <taxon>Stenosarchaea group</taxon>
        <taxon>Methanomicrobia</taxon>
        <taxon>Methanosarcinales</taxon>
        <taxon>Methanosarcinaceae</taxon>
        <taxon>Methanococcoides</taxon>
    </lineage>
</organism>
<keyword evidence="3" id="KW-0808">Transferase</keyword>
<dbReference type="GO" id="GO:0015019">
    <property type="term" value="F:heparan-alpha-glucosaminide N-acetyltransferase activity"/>
    <property type="evidence" value="ECO:0007669"/>
    <property type="project" value="UniProtKB-EC"/>
</dbReference>
<keyword evidence="1" id="KW-0472">Membrane</keyword>
<reference evidence="3 4" key="1">
    <citation type="submission" date="2024-04" db="EMBL/GenBank/DDBJ databases">
        <title>Methanococcoides sp. LMO-2.</title>
        <authorList>
            <person name="Liang L."/>
        </authorList>
    </citation>
    <scope>NUCLEOTIDE SEQUENCE [LARGE SCALE GENOMIC DNA]</scope>
    <source>
        <strain evidence="3 4">LMO-2</strain>
    </source>
</reference>
<evidence type="ECO:0000259" key="2">
    <source>
        <dbReference type="Pfam" id="PF07786"/>
    </source>
</evidence>